<dbReference type="GO" id="GO:0008171">
    <property type="term" value="F:O-methyltransferase activity"/>
    <property type="evidence" value="ECO:0007669"/>
    <property type="project" value="InterPro"/>
</dbReference>
<accession>A0A2T4JIN4</accession>
<feature type="domain" description="O-methyltransferase C-terminal" evidence="4">
    <location>
        <begin position="140"/>
        <end position="353"/>
    </location>
</feature>
<gene>
    <name evidence="6" type="ORF">C5F46_07875</name>
</gene>
<evidence type="ECO:0000259" key="4">
    <source>
        <dbReference type="Pfam" id="PF00891"/>
    </source>
</evidence>
<feature type="domain" description="O-methyltransferase dimerisation" evidence="5">
    <location>
        <begin position="49"/>
        <end position="124"/>
    </location>
</feature>
<dbReference type="Pfam" id="PF00891">
    <property type="entry name" value="Methyltransf_2"/>
    <property type="match status" value="1"/>
</dbReference>
<evidence type="ECO:0000313" key="7">
    <source>
        <dbReference type="Proteomes" id="UP000241899"/>
    </source>
</evidence>
<dbReference type="SUPFAM" id="SSF53335">
    <property type="entry name" value="S-adenosyl-L-methionine-dependent methyltransferases"/>
    <property type="match status" value="1"/>
</dbReference>
<organism evidence="6 7">
    <name type="scientific">Phaeovulum veldkampii DSM 11550</name>
    <dbReference type="NCBI Taxonomy" id="1185920"/>
    <lineage>
        <taxon>Bacteria</taxon>
        <taxon>Pseudomonadati</taxon>
        <taxon>Pseudomonadota</taxon>
        <taxon>Alphaproteobacteria</taxon>
        <taxon>Rhodobacterales</taxon>
        <taxon>Paracoccaceae</taxon>
        <taxon>Phaeovulum</taxon>
    </lineage>
</organism>
<dbReference type="InterPro" id="IPR001077">
    <property type="entry name" value="COMT_C"/>
</dbReference>
<dbReference type="CDD" id="cd02440">
    <property type="entry name" value="AdoMet_MTases"/>
    <property type="match status" value="1"/>
</dbReference>
<dbReference type="Gene3D" id="1.10.287.1350">
    <property type="match status" value="1"/>
</dbReference>
<dbReference type="InterPro" id="IPR012967">
    <property type="entry name" value="COMT_dimerisation"/>
</dbReference>
<dbReference type="Proteomes" id="UP000241899">
    <property type="component" value="Unassembled WGS sequence"/>
</dbReference>
<keyword evidence="2 6" id="KW-0808">Transferase</keyword>
<evidence type="ECO:0000256" key="2">
    <source>
        <dbReference type="ARBA" id="ARBA00022679"/>
    </source>
</evidence>
<dbReference type="RefSeq" id="WP_107324817.1">
    <property type="nucleotide sequence ID" value="NZ_NHSP01000089.1"/>
</dbReference>
<dbReference type="EMBL" id="PZKF01000014">
    <property type="protein sequence ID" value="PTE17755.1"/>
    <property type="molecule type" value="Genomic_DNA"/>
</dbReference>
<dbReference type="InterPro" id="IPR036388">
    <property type="entry name" value="WH-like_DNA-bd_sf"/>
</dbReference>
<dbReference type="OrthoDB" id="7418600at2"/>
<protein>
    <submittedName>
        <fullName evidence="6">SAM-dependent methyltransferase</fullName>
    </submittedName>
</protein>
<sequence>MTDSAAPAVAPTLRGRLNRLIGSPRFQALIARTPGLRRISRSEGVAMFDLISGFVQSQSLLALVELRVLHRLVDTPAAPAALAADCGLTERRMAILLQAGAALGLLKRQRDGRFALAQRGAAFLGVPGLEAMVRHHAVLYKDLADPVAFLKGETDPGLAQFWPYVFGAAGAADPEVVATYSNLMADSQALVAADTLAQVDFRGITHLMDVGGGTGAFLAAVGQAHPAIRLSLFDLPVVVEGATARFAAAGLSDRATIHPGSFRDDDLPRGADAISLVRVLFDHSDETVAALLKRVFAALPPGGRVIVSETMSGGAHPDRTTDVYFAFYTAAMRTGRVRSADEIAALLAAAGFENVRARWGYRPFIASFVTARKPGMQAAA</sequence>
<dbReference type="AlphaFoldDB" id="A0A2T4JIN4"/>
<dbReference type="GO" id="GO:0046983">
    <property type="term" value="F:protein dimerization activity"/>
    <property type="evidence" value="ECO:0007669"/>
    <property type="project" value="InterPro"/>
</dbReference>
<dbReference type="Gene3D" id="1.10.10.10">
    <property type="entry name" value="Winged helix-like DNA-binding domain superfamily/Winged helix DNA-binding domain"/>
    <property type="match status" value="1"/>
</dbReference>
<dbReference type="PANTHER" id="PTHR43712">
    <property type="entry name" value="PUTATIVE (AFU_ORTHOLOGUE AFUA_4G14580)-RELATED"/>
    <property type="match status" value="1"/>
</dbReference>
<reference evidence="6 7" key="1">
    <citation type="submission" date="2018-03" db="EMBL/GenBank/DDBJ databases">
        <title>Rhodobacter veldkampii.</title>
        <authorList>
            <person name="Meyer T.E."/>
            <person name="Miller S."/>
            <person name="Lodha T."/>
            <person name="Gandham S."/>
            <person name="Chintalapati S."/>
            <person name="Chintalapati V.R."/>
        </authorList>
    </citation>
    <scope>NUCLEOTIDE SEQUENCE [LARGE SCALE GENOMIC DNA]</scope>
    <source>
        <strain evidence="6 7">DSM 11550</strain>
    </source>
</reference>
<comment type="caution">
    <text evidence="6">The sequence shown here is derived from an EMBL/GenBank/DDBJ whole genome shotgun (WGS) entry which is preliminary data.</text>
</comment>
<keyword evidence="3" id="KW-0949">S-adenosyl-L-methionine</keyword>
<dbReference type="InterPro" id="IPR036390">
    <property type="entry name" value="WH_DNA-bd_sf"/>
</dbReference>
<dbReference type="GO" id="GO:0032259">
    <property type="term" value="P:methylation"/>
    <property type="evidence" value="ECO:0007669"/>
    <property type="project" value="UniProtKB-KW"/>
</dbReference>
<name>A0A2T4JIN4_9RHOB</name>
<keyword evidence="1 6" id="KW-0489">Methyltransferase</keyword>
<keyword evidence="7" id="KW-1185">Reference proteome</keyword>
<evidence type="ECO:0000313" key="6">
    <source>
        <dbReference type="EMBL" id="PTE17755.1"/>
    </source>
</evidence>
<dbReference type="InterPro" id="IPR016461">
    <property type="entry name" value="COMT-like"/>
</dbReference>
<evidence type="ECO:0000256" key="1">
    <source>
        <dbReference type="ARBA" id="ARBA00022603"/>
    </source>
</evidence>
<dbReference type="PROSITE" id="PS51683">
    <property type="entry name" value="SAM_OMT_II"/>
    <property type="match status" value="1"/>
</dbReference>
<evidence type="ECO:0000256" key="3">
    <source>
        <dbReference type="ARBA" id="ARBA00022691"/>
    </source>
</evidence>
<evidence type="ECO:0000259" key="5">
    <source>
        <dbReference type="Pfam" id="PF08100"/>
    </source>
</evidence>
<proteinExistence type="predicted"/>
<dbReference type="Gene3D" id="3.40.50.150">
    <property type="entry name" value="Vaccinia Virus protein VP39"/>
    <property type="match status" value="1"/>
</dbReference>
<dbReference type="InterPro" id="IPR029063">
    <property type="entry name" value="SAM-dependent_MTases_sf"/>
</dbReference>
<dbReference type="PANTHER" id="PTHR43712:SF2">
    <property type="entry name" value="O-METHYLTRANSFERASE CICE"/>
    <property type="match status" value="1"/>
</dbReference>
<dbReference type="Pfam" id="PF08100">
    <property type="entry name" value="Dimerisation"/>
    <property type="match status" value="1"/>
</dbReference>
<dbReference type="SUPFAM" id="SSF46785">
    <property type="entry name" value="Winged helix' DNA-binding domain"/>
    <property type="match status" value="1"/>
</dbReference>